<keyword evidence="1" id="KW-1133">Transmembrane helix</keyword>
<protein>
    <recommendedName>
        <fullName evidence="5">TrbC/VIRB2 family protein</fullName>
    </recommendedName>
</protein>
<dbReference type="EMBL" id="JADOUF010000001">
    <property type="protein sequence ID" value="MBG6136138.1"/>
    <property type="molecule type" value="Genomic_DNA"/>
</dbReference>
<dbReference type="AlphaFoldDB" id="A0A8J7GQD3"/>
<reference evidence="3" key="1">
    <citation type="submission" date="2020-11" db="EMBL/GenBank/DDBJ databases">
        <title>Sequencing the genomes of 1000 actinobacteria strains.</title>
        <authorList>
            <person name="Klenk H.-P."/>
        </authorList>
    </citation>
    <scope>NUCLEOTIDE SEQUENCE</scope>
    <source>
        <strain evidence="3">DSM 45356</strain>
    </source>
</reference>
<keyword evidence="1" id="KW-0472">Membrane</keyword>
<evidence type="ECO:0000256" key="1">
    <source>
        <dbReference type="SAM" id="Phobius"/>
    </source>
</evidence>
<feature type="signal peptide" evidence="2">
    <location>
        <begin position="1"/>
        <end position="34"/>
    </location>
</feature>
<evidence type="ECO:0000313" key="3">
    <source>
        <dbReference type="EMBL" id="MBG6136138.1"/>
    </source>
</evidence>
<dbReference type="RefSeq" id="WP_197003161.1">
    <property type="nucleotide sequence ID" value="NZ_BONS01000038.1"/>
</dbReference>
<gene>
    <name evidence="3" type="ORF">IW245_002332</name>
</gene>
<organism evidence="3 4">
    <name type="scientific">Longispora fulva</name>
    <dbReference type="NCBI Taxonomy" id="619741"/>
    <lineage>
        <taxon>Bacteria</taxon>
        <taxon>Bacillati</taxon>
        <taxon>Actinomycetota</taxon>
        <taxon>Actinomycetes</taxon>
        <taxon>Micromonosporales</taxon>
        <taxon>Micromonosporaceae</taxon>
        <taxon>Longispora</taxon>
    </lineage>
</organism>
<evidence type="ECO:0000256" key="2">
    <source>
        <dbReference type="SAM" id="SignalP"/>
    </source>
</evidence>
<evidence type="ECO:0000313" key="4">
    <source>
        <dbReference type="Proteomes" id="UP000622552"/>
    </source>
</evidence>
<feature type="transmembrane region" description="Helical" evidence="1">
    <location>
        <begin position="92"/>
        <end position="114"/>
    </location>
</feature>
<comment type="caution">
    <text evidence="3">The sequence shown here is derived from an EMBL/GenBank/DDBJ whole genome shotgun (WGS) entry which is preliminary data.</text>
</comment>
<keyword evidence="4" id="KW-1185">Reference proteome</keyword>
<keyword evidence="2" id="KW-0732">Signal</keyword>
<accession>A0A8J7GQD3</accession>
<feature type="chain" id="PRO_5035248265" description="TrbC/VIRB2 family protein" evidence="2">
    <location>
        <begin position="35"/>
        <end position="120"/>
    </location>
</feature>
<feature type="transmembrane region" description="Helical" evidence="1">
    <location>
        <begin position="58"/>
        <end position="80"/>
    </location>
</feature>
<keyword evidence="1" id="KW-0812">Transmembrane</keyword>
<proteinExistence type="predicted"/>
<dbReference type="Proteomes" id="UP000622552">
    <property type="component" value="Unassembled WGS sequence"/>
</dbReference>
<evidence type="ECO:0008006" key="5">
    <source>
        <dbReference type="Google" id="ProtNLM"/>
    </source>
</evidence>
<name>A0A8J7GQD3_9ACTN</name>
<dbReference type="Pfam" id="PF18895">
    <property type="entry name" value="T4SS_pilin"/>
    <property type="match status" value="1"/>
</dbReference>
<sequence length="120" mass="12167">MSPALRTRLRRATSWAAVLSTALAVLAVPAAALADPGGPAVLAATDLPGVISNIQAWLLGILSAIVTLYLIYGGVLWATAGGDPSQVERAKAAFKSALVGFALAILAPVFLQIVKGFVGS</sequence>
<dbReference type="InterPro" id="IPR043993">
    <property type="entry name" value="T4SS_pilin"/>
</dbReference>